<reference evidence="2 3" key="1">
    <citation type="journal article" date="2018" name="Nat. Genet.">
        <title>The Rosa genome provides new insights in the design of modern roses.</title>
        <authorList>
            <person name="Bendahmane M."/>
        </authorList>
    </citation>
    <scope>NUCLEOTIDE SEQUENCE [LARGE SCALE GENOMIC DNA]</scope>
    <source>
        <strain evidence="3">cv. Old Blush</strain>
    </source>
</reference>
<protein>
    <recommendedName>
        <fullName evidence="1">RSE1/DDB1/CPSF1 second beta-propeller domain-containing protein</fullName>
    </recommendedName>
</protein>
<comment type="caution">
    <text evidence="2">The sequence shown here is derived from an EMBL/GenBank/DDBJ whole genome shotgun (WGS) entry which is preliminary data.</text>
</comment>
<organism evidence="2 3">
    <name type="scientific">Rosa chinensis</name>
    <name type="common">China rose</name>
    <dbReference type="NCBI Taxonomy" id="74649"/>
    <lineage>
        <taxon>Eukaryota</taxon>
        <taxon>Viridiplantae</taxon>
        <taxon>Streptophyta</taxon>
        <taxon>Embryophyta</taxon>
        <taxon>Tracheophyta</taxon>
        <taxon>Spermatophyta</taxon>
        <taxon>Magnoliopsida</taxon>
        <taxon>eudicotyledons</taxon>
        <taxon>Gunneridae</taxon>
        <taxon>Pentapetalae</taxon>
        <taxon>rosids</taxon>
        <taxon>fabids</taxon>
        <taxon>Rosales</taxon>
        <taxon>Rosaceae</taxon>
        <taxon>Rosoideae</taxon>
        <taxon>Rosoideae incertae sedis</taxon>
        <taxon>Rosa</taxon>
    </lineage>
</organism>
<dbReference type="InterPro" id="IPR058543">
    <property type="entry name" value="Beta-prop_RSE1/DDB1/CPSF1_2nd"/>
</dbReference>
<evidence type="ECO:0000259" key="1">
    <source>
        <dbReference type="Pfam" id="PF23726"/>
    </source>
</evidence>
<sequence length="111" mass="12482">MGQLKTMQNHLRCAVRVMERMVRCVLPRSIRPEMITEVALPGCKGIWTVYHKNACGHNVESSDDEYHAFLIISLEARTMKYDADPAAKAAAATVLGIQVGCGFRFKIQCRR</sequence>
<feature type="domain" description="RSE1/DDB1/CPSF1 second beta-propeller" evidence="1">
    <location>
        <begin position="32"/>
        <end position="85"/>
    </location>
</feature>
<accession>A0A2P6PWL9</accession>
<proteinExistence type="predicted"/>
<gene>
    <name evidence="2" type="ORF">RchiOBHm_Chr6g0293481</name>
</gene>
<dbReference type="STRING" id="74649.A0A2P6PWL9"/>
<evidence type="ECO:0000313" key="2">
    <source>
        <dbReference type="EMBL" id="PRQ26333.1"/>
    </source>
</evidence>
<dbReference type="EMBL" id="PDCK01000044">
    <property type="protein sequence ID" value="PRQ26333.1"/>
    <property type="molecule type" value="Genomic_DNA"/>
</dbReference>
<dbReference type="Pfam" id="PF23726">
    <property type="entry name" value="Beta-prop_RSE1_2nd"/>
    <property type="match status" value="1"/>
</dbReference>
<evidence type="ECO:0000313" key="3">
    <source>
        <dbReference type="Proteomes" id="UP000238479"/>
    </source>
</evidence>
<name>A0A2P6PWL9_ROSCH</name>
<dbReference type="Gramene" id="PRQ26333">
    <property type="protein sequence ID" value="PRQ26333"/>
    <property type="gene ID" value="RchiOBHm_Chr6g0293481"/>
</dbReference>
<dbReference type="AlphaFoldDB" id="A0A2P6PWL9"/>
<dbReference type="Proteomes" id="UP000238479">
    <property type="component" value="Chromosome 6"/>
</dbReference>
<keyword evidence="3" id="KW-1185">Reference proteome</keyword>